<gene>
    <name evidence="1" type="ORF">FE633_10730</name>
</gene>
<evidence type="ECO:0000313" key="1">
    <source>
        <dbReference type="EMBL" id="TLS46023.1"/>
    </source>
</evidence>
<proteinExistence type="predicted"/>
<protein>
    <submittedName>
        <fullName evidence="1">Uncharacterized protein</fullName>
    </submittedName>
</protein>
<organism evidence="1 2">
    <name type="scientific">Streptomyces montanus</name>
    <dbReference type="NCBI Taxonomy" id="2580423"/>
    <lineage>
        <taxon>Bacteria</taxon>
        <taxon>Bacillati</taxon>
        <taxon>Actinomycetota</taxon>
        <taxon>Actinomycetes</taxon>
        <taxon>Kitasatosporales</taxon>
        <taxon>Streptomycetaceae</taxon>
        <taxon>Streptomyces</taxon>
    </lineage>
</organism>
<dbReference type="RefSeq" id="WP_138044891.1">
    <property type="nucleotide sequence ID" value="NZ_VBZC01000010.1"/>
</dbReference>
<dbReference type="Proteomes" id="UP000305906">
    <property type="component" value="Unassembled WGS sequence"/>
</dbReference>
<comment type="caution">
    <text evidence="1">The sequence shown here is derived from an EMBL/GenBank/DDBJ whole genome shotgun (WGS) entry which is preliminary data.</text>
</comment>
<accession>A0A5R9FZ57</accession>
<dbReference type="EMBL" id="VBZC01000010">
    <property type="protein sequence ID" value="TLS46023.1"/>
    <property type="molecule type" value="Genomic_DNA"/>
</dbReference>
<sequence length="103" mass="11568">MSKPLSMEDLTVKFHSNRAGVYRGETTIWQAPEGSLYRVVQRLDPAEFEIATLVPTGWITLLALHKEADGVADQDEAMNRWLDIQNLPPTSSSDWVAEPRTEA</sequence>
<name>A0A5R9FZ57_9ACTN</name>
<keyword evidence="2" id="KW-1185">Reference proteome</keyword>
<dbReference type="AlphaFoldDB" id="A0A5R9FZ57"/>
<reference evidence="1 2" key="1">
    <citation type="submission" date="2019-05" db="EMBL/GenBank/DDBJ databases">
        <title>Streptomyces sp. NEAU-C151, a novel actinomycete isolated from soil.</title>
        <authorList>
            <person name="Han L."/>
            <person name="Jiang H."/>
        </authorList>
    </citation>
    <scope>NUCLEOTIDE SEQUENCE [LARGE SCALE GENOMIC DNA]</scope>
    <source>
        <strain evidence="1 2">NEAU-C151</strain>
    </source>
</reference>
<evidence type="ECO:0000313" key="2">
    <source>
        <dbReference type="Proteomes" id="UP000305906"/>
    </source>
</evidence>